<dbReference type="eggNOG" id="COG3209">
    <property type="taxonomic scope" value="Bacteria"/>
</dbReference>
<dbReference type="EMBL" id="CP000909">
    <property type="protein sequence ID" value="ABY36332.1"/>
    <property type="molecule type" value="Genomic_DNA"/>
</dbReference>
<name>A9WHK6_CHLAA</name>
<protein>
    <recommendedName>
        <fullName evidence="3">YD repeat protein</fullName>
    </recommendedName>
</protein>
<proteinExistence type="predicted"/>
<evidence type="ECO:0000313" key="2">
    <source>
        <dbReference type="Proteomes" id="UP000002008"/>
    </source>
</evidence>
<dbReference type="PATRIC" id="fig|324602.8.peg.3538"/>
<dbReference type="Proteomes" id="UP000002008">
    <property type="component" value="Chromosome"/>
</dbReference>
<accession>A9WHK6</accession>
<dbReference type="EnsemblBacteria" id="ABY36332">
    <property type="protein sequence ID" value="ABY36332"/>
    <property type="gene ID" value="Caur_3134"/>
</dbReference>
<gene>
    <name evidence="1" type="ordered locus">Caur_3134</name>
</gene>
<dbReference type="HOGENOM" id="CLU_1033246_0_0_0"/>
<dbReference type="PANTHER" id="PTHR37465:SF1">
    <property type="entry name" value="BACTERIAL TOXIN 44 DOMAIN-CONTAINING PROTEIN"/>
    <property type="match status" value="1"/>
</dbReference>
<evidence type="ECO:0000313" key="1">
    <source>
        <dbReference type="EMBL" id="ABY36332.1"/>
    </source>
</evidence>
<dbReference type="PANTHER" id="PTHR37465">
    <property type="match status" value="1"/>
</dbReference>
<evidence type="ECO:0008006" key="3">
    <source>
        <dbReference type="Google" id="ProtNLM"/>
    </source>
</evidence>
<keyword evidence="2" id="KW-1185">Reference proteome</keyword>
<organism evidence="1 2">
    <name type="scientific">Chloroflexus aurantiacus (strain ATCC 29366 / DSM 635 / J-10-fl)</name>
    <dbReference type="NCBI Taxonomy" id="324602"/>
    <lineage>
        <taxon>Bacteria</taxon>
        <taxon>Bacillati</taxon>
        <taxon>Chloroflexota</taxon>
        <taxon>Chloroflexia</taxon>
        <taxon>Chloroflexales</taxon>
        <taxon>Chloroflexineae</taxon>
        <taxon>Chloroflexaceae</taxon>
        <taxon>Chloroflexus</taxon>
    </lineage>
</organism>
<dbReference type="KEGG" id="cau:Caur_3134"/>
<dbReference type="Gene3D" id="2.180.10.10">
    <property type="entry name" value="RHS repeat-associated core"/>
    <property type="match status" value="1"/>
</dbReference>
<reference evidence="2" key="1">
    <citation type="journal article" date="2011" name="BMC Genomics">
        <title>Complete genome sequence of the filamentous anoxygenic phototrophic bacterium Chloroflexus aurantiacus.</title>
        <authorList>
            <person name="Tang K.H."/>
            <person name="Barry K."/>
            <person name="Chertkov O."/>
            <person name="Dalin E."/>
            <person name="Han C.S."/>
            <person name="Hauser L.J."/>
            <person name="Honchak B.M."/>
            <person name="Karbach L.E."/>
            <person name="Land M.L."/>
            <person name="Lapidus A."/>
            <person name="Larimer F.W."/>
            <person name="Mikhailova N."/>
            <person name="Pitluck S."/>
            <person name="Pierson B.K."/>
            <person name="Blankenship R.E."/>
        </authorList>
    </citation>
    <scope>NUCLEOTIDE SEQUENCE [LARGE SCALE GENOMIC DNA]</scope>
    <source>
        <strain evidence="2">ATCC 29366 / DSM 635 / J-10-fl</strain>
    </source>
</reference>
<dbReference type="STRING" id="324602.Caur_3134"/>
<sequence length="270" mass="28961">MVSYHARYDDPDIGQFLSADTIIPGSPPLTVWPSDATAQGMWRSAGSGPVNPQDLNRYAYALNNPLKYTDPTGHLPLLPVLIAGGLALLKAIDDGWTAWDAFQATRTLADPEAPAEEKRAATANLALTAALEAAEPDDMLPVGLPRDDLLRVGIIGGSKGADAGRVVARGGAGADVVGGTPPRWPHTPEEMDDFLGLQGERIPDTAGTPGRSKVVWKPSDTVKITYEQHPYHTTAPAYHRGPHWHLDTPGKPHVRYLPGEDIPGLWVEVQ</sequence>
<dbReference type="InParanoid" id="A9WHK6"/>
<dbReference type="AlphaFoldDB" id="A9WHK6"/>